<feature type="transmembrane region" description="Helical" evidence="13">
    <location>
        <begin position="45"/>
        <end position="66"/>
    </location>
</feature>
<name>A0A1X7VW27_AMPQE</name>
<evidence type="ECO:0000256" key="10">
    <source>
        <dbReference type="ARBA" id="ARBA00023132"/>
    </source>
</evidence>
<dbReference type="OrthoDB" id="67850at2759"/>
<dbReference type="GO" id="GO:0006999">
    <property type="term" value="P:nuclear pore organization"/>
    <property type="evidence" value="ECO:0007669"/>
    <property type="project" value="TreeGrafter"/>
</dbReference>
<keyword evidence="10" id="KW-0906">Nuclear pore complex</keyword>
<dbReference type="STRING" id="400682.A0A1X7VW27"/>
<dbReference type="GO" id="GO:0031965">
    <property type="term" value="C:nuclear membrane"/>
    <property type="evidence" value="ECO:0007669"/>
    <property type="project" value="UniProtKB-SubCell"/>
</dbReference>
<evidence type="ECO:0008006" key="16">
    <source>
        <dbReference type="Google" id="ProtNLM"/>
    </source>
</evidence>
<dbReference type="InterPro" id="IPR019049">
    <property type="entry name" value="Nucleoporin_prot_Ndc1/Nup"/>
</dbReference>
<organism evidence="14">
    <name type="scientific">Amphimedon queenslandica</name>
    <name type="common">Sponge</name>
    <dbReference type="NCBI Taxonomy" id="400682"/>
    <lineage>
        <taxon>Eukaryota</taxon>
        <taxon>Metazoa</taxon>
        <taxon>Porifera</taxon>
        <taxon>Demospongiae</taxon>
        <taxon>Heteroscleromorpha</taxon>
        <taxon>Haplosclerida</taxon>
        <taxon>Niphatidae</taxon>
        <taxon>Amphimedon</taxon>
    </lineage>
</organism>
<evidence type="ECO:0000256" key="1">
    <source>
        <dbReference type="ARBA" id="ARBA00004232"/>
    </source>
</evidence>
<evidence type="ECO:0000313" key="14">
    <source>
        <dbReference type="EnsemblMetazoa" id="Aqu2.1.44075_001"/>
    </source>
</evidence>
<dbReference type="PANTHER" id="PTHR13269:SF6">
    <property type="entry name" value="NUCLEOPORIN NDC1"/>
    <property type="match status" value="1"/>
</dbReference>
<accession>A0A1X7VW27</accession>
<evidence type="ECO:0000256" key="11">
    <source>
        <dbReference type="ARBA" id="ARBA00023136"/>
    </source>
</evidence>
<evidence type="ECO:0000256" key="3">
    <source>
        <dbReference type="ARBA" id="ARBA00005760"/>
    </source>
</evidence>
<reference evidence="14" key="2">
    <citation type="submission" date="2017-05" db="UniProtKB">
        <authorList>
            <consortium name="EnsemblMetazoa"/>
        </authorList>
    </citation>
    <scope>IDENTIFICATION</scope>
</reference>
<evidence type="ECO:0000313" key="15">
    <source>
        <dbReference type="Proteomes" id="UP000007879"/>
    </source>
</evidence>
<dbReference type="PANTHER" id="PTHR13269">
    <property type="entry name" value="NUCLEOPORIN NDC1"/>
    <property type="match status" value="1"/>
</dbReference>
<keyword evidence="15" id="KW-1185">Reference proteome</keyword>
<dbReference type="GO" id="GO:0070762">
    <property type="term" value="C:nuclear pore transmembrane ring"/>
    <property type="evidence" value="ECO:0007669"/>
    <property type="project" value="TreeGrafter"/>
</dbReference>
<evidence type="ECO:0000256" key="13">
    <source>
        <dbReference type="SAM" id="Phobius"/>
    </source>
</evidence>
<keyword evidence="12" id="KW-0539">Nucleus</keyword>
<comment type="subcellular location">
    <subcellularLocation>
        <location evidence="1">Nucleus membrane</location>
        <topology evidence="1">Multi-pass membrane protein</topology>
    </subcellularLocation>
    <subcellularLocation>
        <location evidence="2">Nucleus</location>
        <location evidence="2">Nuclear pore complex</location>
    </subcellularLocation>
</comment>
<dbReference type="GO" id="GO:0015031">
    <property type="term" value="P:protein transport"/>
    <property type="evidence" value="ECO:0007669"/>
    <property type="project" value="UniProtKB-KW"/>
</dbReference>
<dbReference type="Proteomes" id="UP000007879">
    <property type="component" value="Unassembled WGS sequence"/>
</dbReference>
<reference evidence="15" key="1">
    <citation type="journal article" date="2010" name="Nature">
        <title>The Amphimedon queenslandica genome and the evolution of animal complexity.</title>
        <authorList>
            <person name="Srivastava M."/>
            <person name="Simakov O."/>
            <person name="Chapman J."/>
            <person name="Fahey B."/>
            <person name="Gauthier M.E."/>
            <person name="Mitros T."/>
            <person name="Richards G.S."/>
            <person name="Conaco C."/>
            <person name="Dacre M."/>
            <person name="Hellsten U."/>
            <person name="Larroux C."/>
            <person name="Putnam N.H."/>
            <person name="Stanke M."/>
            <person name="Adamska M."/>
            <person name="Darling A."/>
            <person name="Degnan S.M."/>
            <person name="Oakley T.H."/>
            <person name="Plachetzki D.C."/>
            <person name="Zhai Y."/>
            <person name="Adamski M."/>
            <person name="Calcino A."/>
            <person name="Cummins S.F."/>
            <person name="Goodstein D.M."/>
            <person name="Harris C."/>
            <person name="Jackson D.J."/>
            <person name="Leys S.P."/>
            <person name="Shu S."/>
            <person name="Woodcroft B.J."/>
            <person name="Vervoort M."/>
            <person name="Kosik K.S."/>
            <person name="Manning G."/>
            <person name="Degnan B.M."/>
            <person name="Rokhsar D.S."/>
        </authorList>
    </citation>
    <scope>NUCLEOTIDE SEQUENCE [LARGE SCALE GENOMIC DNA]</scope>
</reference>
<evidence type="ECO:0000256" key="7">
    <source>
        <dbReference type="ARBA" id="ARBA00022927"/>
    </source>
</evidence>
<proteinExistence type="inferred from homology"/>
<keyword evidence="4" id="KW-0813">Transport</keyword>
<protein>
    <recommendedName>
        <fullName evidence="16">Nucleoporin NDC1</fullName>
    </recommendedName>
</protein>
<keyword evidence="7" id="KW-0653">Protein transport</keyword>
<gene>
    <name evidence="14" type="primary">105316839</name>
</gene>
<evidence type="ECO:0000256" key="2">
    <source>
        <dbReference type="ARBA" id="ARBA00004567"/>
    </source>
</evidence>
<evidence type="ECO:0000256" key="8">
    <source>
        <dbReference type="ARBA" id="ARBA00022989"/>
    </source>
</evidence>
<dbReference type="KEGG" id="aqu:105316839"/>
<dbReference type="AlphaFoldDB" id="A0A1X7VW27"/>
<evidence type="ECO:0000256" key="4">
    <source>
        <dbReference type="ARBA" id="ARBA00022448"/>
    </source>
</evidence>
<evidence type="ECO:0000256" key="5">
    <source>
        <dbReference type="ARBA" id="ARBA00022692"/>
    </source>
</evidence>
<evidence type="ECO:0000256" key="6">
    <source>
        <dbReference type="ARBA" id="ARBA00022816"/>
    </source>
</evidence>
<feature type="transmembrane region" description="Helical" evidence="13">
    <location>
        <begin position="195"/>
        <end position="214"/>
    </location>
</feature>
<keyword evidence="11 13" id="KW-0472">Membrane</keyword>
<comment type="similarity">
    <text evidence="3">Belongs to the NDC1 family.</text>
</comment>
<dbReference type="InParanoid" id="A0A1X7VW27"/>
<evidence type="ECO:0000256" key="12">
    <source>
        <dbReference type="ARBA" id="ARBA00023242"/>
    </source>
</evidence>
<dbReference type="GO" id="GO:0051028">
    <property type="term" value="P:mRNA transport"/>
    <property type="evidence" value="ECO:0007669"/>
    <property type="project" value="UniProtKB-KW"/>
</dbReference>
<dbReference type="eggNOG" id="KOG4358">
    <property type="taxonomic scope" value="Eukaryota"/>
</dbReference>
<keyword evidence="8 13" id="KW-1133">Transmembrane helix</keyword>
<evidence type="ECO:0000256" key="9">
    <source>
        <dbReference type="ARBA" id="ARBA00023010"/>
    </source>
</evidence>
<keyword evidence="6" id="KW-0509">mRNA transport</keyword>
<feature type="transmembrane region" description="Helical" evidence="13">
    <location>
        <begin position="12"/>
        <end position="33"/>
    </location>
</feature>
<sequence length="531" mass="61336">MIWFHRTVYPWRAAASCIWLWSLTLTLLLFYHLLMFSSVLKIDSLLCMFIFITSVLLMHISQLWLLDIKVFVGRTRLQRFCHTFRLSHCLFVMLNVVMATFQSFSLMYIVHNTDNYHSTTYGSFLGLMYFVYYIKDSMFILVFNSIQQAKFFQFKTSLPLLFRNSVKQSLKDMVLYMCIYAAINMRLSLLVDIRLLWLLFVNGVMMHFVWRLSLKLHHLYQAELLEFPLIASFSEDSSRTLILGLESNNLLIKYLAFMDLARLSVQSPSRRSKVYSLSTSGGPGLWINIYNNCMSQLKNFITSLGGRGDDVAIGYTPSLPASSTVTYRKGWSNEMTRPTLSRSHVYAERAVLAGHVQELHHEATPKSHTPMKSPRDQVKDAVSTLSSFKREIINYLKKKPLIAYFVTELPEQKEKELLSESLLYICIVTSLTHLAVHSRIEDKYGVVQINLPEIVKKFIELLTLLQKRVRQPFGATYSNESVNQLENGKYGLRNALEEGLNLIRLTFPDTRFMNLTSEEKLKLSNVTAQAS</sequence>
<keyword evidence="9" id="KW-0811">Translocation</keyword>
<feature type="transmembrane region" description="Helical" evidence="13">
    <location>
        <begin position="86"/>
        <end position="110"/>
    </location>
</feature>
<dbReference type="GO" id="GO:0030674">
    <property type="term" value="F:protein-macromolecule adaptor activity"/>
    <property type="evidence" value="ECO:0007669"/>
    <property type="project" value="TreeGrafter"/>
</dbReference>
<dbReference type="Pfam" id="PF09531">
    <property type="entry name" value="Ndc1_Nup"/>
    <property type="match status" value="1"/>
</dbReference>
<keyword evidence="5 13" id="KW-0812">Transmembrane</keyword>
<dbReference type="EnsemblMetazoa" id="XM_019993616.1">
    <property type="protein sequence ID" value="XP_019849175.1"/>
    <property type="gene ID" value="LOC105316839"/>
</dbReference>
<dbReference type="EnsemblMetazoa" id="Aqu2.1.44075_001">
    <property type="protein sequence ID" value="Aqu2.1.44075_001"/>
    <property type="gene ID" value="Aqu2.1.44075"/>
</dbReference>